<keyword evidence="3 7" id="KW-0812">Transmembrane</keyword>
<feature type="transmembrane region" description="Helical" evidence="7">
    <location>
        <begin position="252"/>
        <end position="273"/>
    </location>
</feature>
<feature type="domain" description="Major facilitator superfamily (MFS) profile" evidence="8">
    <location>
        <begin position="117"/>
        <end position="564"/>
    </location>
</feature>
<feature type="transmembrane region" description="Helical" evidence="7">
    <location>
        <begin position="117"/>
        <end position="142"/>
    </location>
</feature>
<evidence type="ECO:0000313" key="9">
    <source>
        <dbReference type="EMBL" id="KAK2613803.1"/>
    </source>
</evidence>
<dbReference type="GO" id="GO:0016020">
    <property type="term" value="C:membrane"/>
    <property type="evidence" value="ECO:0007669"/>
    <property type="project" value="UniProtKB-SubCell"/>
</dbReference>
<comment type="caution">
    <text evidence="9">The sequence shown here is derived from an EMBL/GenBank/DDBJ whole genome shotgun (WGS) entry which is preliminary data.</text>
</comment>
<organism evidence="9 10">
    <name type="scientific">Phomopsis amygdali</name>
    <name type="common">Fusicoccum amygdali</name>
    <dbReference type="NCBI Taxonomy" id="1214568"/>
    <lineage>
        <taxon>Eukaryota</taxon>
        <taxon>Fungi</taxon>
        <taxon>Dikarya</taxon>
        <taxon>Ascomycota</taxon>
        <taxon>Pezizomycotina</taxon>
        <taxon>Sordariomycetes</taxon>
        <taxon>Sordariomycetidae</taxon>
        <taxon>Diaporthales</taxon>
        <taxon>Diaporthaceae</taxon>
        <taxon>Diaporthe</taxon>
    </lineage>
</organism>
<dbReference type="Gene3D" id="1.20.1250.20">
    <property type="entry name" value="MFS general substrate transporter like domains"/>
    <property type="match status" value="2"/>
</dbReference>
<evidence type="ECO:0000256" key="2">
    <source>
        <dbReference type="ARBA" id="ARBA00022448"/>
    </source>
</evidence>
<sequence>MEGMDSLPLSRGADGLPPSDPSSSPSPGLDRLTPESSSGSSSDNGLGEEHLSLAMDPLLGGSSISSSEDGDEAYELHRHFERGSRATDGTRDRRLRNAFIYTPEEERAVVSKFDRRLVLFVAFLYMLSFLDRSNIGNAYIAGMDDDLVRRTTGATKDGPVGTAYYGWALASFYIAYITFEWMSLLWSRVPAHVYVSGIVLSWGAVASLQAVATSYPVLIALRFLLGVGEAGFTGIPIYLSSFFRREELALRTAIFISAAPLATTFASSLAWLITKFGENGPIAPWRLLFLVEGFPAVLVATVAWRVIPDSPEKATYLTRREKKIARVRLSHDHTGEKRGEKQPSTVRRERRRWSNDVCRVLRDPVPWTTAGIFLLTNIAYSSLPVFLPSILTQMGHTAVESQALSVPPYLVSFIAVLAVAKASDALESRAYFIAVCALSSALGYAFLALSHALSDMVGPDSGASKGLNMARYLAIYPAAAGFFCVVVLTIAWNVNNSRGAAHKGAGFALMQVIGQTGPLIGTRLYPKTDGPWFTGGMGICAAAMFGVAVLALGLRAFLARANQRFDMEGGWGSLQEEERLFTSDKSVRREKGFRYML</sequence>
<keyword evidence="4 7" id="KW-1133">Transmembrane helix</keyword>
<dbReference type="PANTHER" id="PTHR43791:SF27">
    <property type="entry name" value="TRANSPORTER, PUTATIVE (AFU_ORTHOLOGUE AFUA_2G15730)-RELATED"/>
    <property type="match status" value="1"/>
</dbReference>
<name>A0AAD9W8L1_PHOAM</name>
<dbReference type="InterPro" id="IPR011701">
    <property type="entry name" value="MFS"/>
</dbReference>
<keyword evidence="10" id="KW-1185">Reference proteome</keyword>
<dbReference type="FunFam" id="1.20.1250.20:FF:000013">
    <property type="entry name" value="MFS general substrate transporter"/>
    <property type="match status" value="1"/>
</dbReference>
<feature type="transmembrane region" description="Helical" evidence="7">
    <location>
        <begin position="191"/>
        <end position="212"/>
    </location>
</feature>
<evidence type="ECO:0000256" key="1">
    <source>
        <dbReference type="ARBA" id="ARBA00004141"/>
    </source>
</evidence>
<comment type="subcellular location">
    <subcellularLocation>
        <location evidence="1">Membrane</location>
        <topology evidence="1">Multi-pass membrane protein</topology>
    </subcellularLocation>
</comment>
<keyword evidence="2" id="KW-0813">Transport</keyword>
<evidence type="ECO:0000313" key="10">
    <source>
        <dbReference type="Proteomes" id="UP001265746"/>
    </source>
</evidence>
<evidence type="ECO:0000256" key="6">
    <source>
        <dbReference type="SAM" id="MobiDB-lite"/>
    </source>
</evidence>
<feature type="transmembrane region" description="Helical" evidence="7">
    <location>
        <begin position="473"/>
        <end position="494"/>
    </location>
</feature>
<dbReference type="InterPro" id="IPR036259">
    <property type="entry name" value="MFS_trans_sf"/>
</dbReference>
<feature type="transmembrane region" description="Helical" evidence="7">
    <location>
        <begin position="162"/>
        <end position="179"/>
    </location>
</feature>
<dbReference type="GO" id="GO:0022857">
    <property type="term" value="F:transmembrane transporter activity"/>
    <property type="evidence" value="ECO:0007669"/>
    <property type="project" value="InterPro"/>
</dbReference>
<dbReference type="SUPFAM" id="SSF103473">
    <property type="entry name" value="MFS general substrate transporter"/>
    <property type="match status" value="1"/>
</dbReference>
<protein>
    <recommendedName>
        <fullName evidence="8">Major facilitator superfamily (MFS) profile domain-containing protein</fullName>
    </recommendedName>
</protein>
<dbReference type="FunFam" id="1.20.1250.20:FF:000018">
    <property type="entry name" value="MFS transporter permease"/>
    <property type="match status" value="1"/>
</dbReference>
<proteinExistence type="predicted"/>
<feature type="transmembrane region" description="Helical" evidence="7">
    <location>
        <begin position="532"/>
        <end position="558"/>
    </location>
</feature>
<dbReference type="InterPro" id="IPR020846">
    <property type="entry name" value="MFS_dom"/>
</dbReference>
<dbReference type="Proteomes" id="UP001265746">
    <property type="component" value="Unassembled WGS sequence"/>
</dbReference>
<feature type="transmembrane region" description="Helical" evidence="7">
    <location>
        <begin position="285"/>
        <end position="307"/>
    </location>
</feature>
<dbReference type="PROSITE" id="PS50850">
    <property type="entry name" value="MFS"/>
    <property type="match status" value="1"/>
</dbReference>
<feature type="compositionally biased region" description="Low complexity" evidence="6">
    <location>
        <begin position="14"/>
        <end position="42"/>
    </location>
</feature>
<dbReference type="EMBL" id="JAUJFL010000001">
    <property type="protein sequence ID" value="KAK2613803.1"/>
    <property type="molecule type" value="Genomic_DNA"/>
</dbReference>
<feature type="transmembrane region" description="Helical" evidence="7">
    <location>
        <begin position="403"/>
        <end position="420"/>
    </location>
</feature>
<feature type="transmembrane region" description="Helical" evidence="7">
    <location>
        <begin position="218"/>
        <end position="240"/>
    </location>
</feature>
<reference evidence="9" key="1">
    <citation type="submission" date="2023-06" db="EMBL/GenBank/DDBJ databases">
        <authorList>
            <person name="Noh H."/>
        </authorList>
    </citation>
    <scope>NUCLEOTIDE SEQUENCE</scope>
    <source>
        <strain evidence="9">DUCC20226</strain>
    </source>
</reference>
<dbReference type="AlphaFoldDB" id="A0AAD9W8L1"/>
<feature type="transmembrane region" description="Helical" evidence="7">
    <location>
        <begin position="369"/>
        <end position="391"/>
    </location>
</feature>
<gene>
    <name evidence="9" type="ORF">N8I77_000686</name>
</gene>
<feature type="transmembrane region" description="Helical" evidence="7">
    <location>
        <begin position="432"/>
        <end position="453"/>
    </location>
</feature>
<evidence type="ECO:0000256" key="7">
    <source>
        <dbReference type="SAM" id="Phobius"/>
    </source>
</evidence>
<dbReference type="Pfam" id="PF07690">
    <property type="entry name" value="MFS_1"/>
    <property type="match status" value="1"/>
</dbReference>
<feature type="region of interest" description="Disordered" evidence="6">
    <location>
        <begin position="1"/>
        <end position="48"/>
    </location>
</feature>
<accession>A0AAD9W8L1</accession>
<evidence type="ECO:0000256" key="3">
    <source>
        <dbReference type="ARBA" id="ARBA00022692"/>
    </source>
</evidence>
<evidence type="ECO:0000259" key="8">
    <source>
        <dbReference type="PROSITE" id="PS50850"/>
    </source>
</evidence>
<evidence type="ECO:0000256" key="5">
    <source>
        <dbReference type="ARBA" id="ARBA00023136"/>
    </source>
</evidence>
<evidence type="ECO:0000256" key="4">
    <source>
        <dbReference type="ARBA" id="ARBA00022989"/>
    </source>
</evidence>
<dbReference type="PANTHER" id="PTHR43791">
    <property type="entry name" value="PERMEASE-RELATED"/>
    <property type="match status" value="1"/>
</dbReference>
<keyword evidence="5 7" id="KW-0472">Membrane</keyword>